<proteinExistence type="predicted"/>
<sequence length="320" mass="34654">DDLTVCPFLMGSIAPHTEEAIKEMASLGLGTVKNKQKDCLAIAIKELSNYTGKKVNALIPIELGGANTPGCIAAGLITGIPTIDGDYTGRAIPEISQTTPYLHDKPLLPITTVDAWGNICIIKDSIGYPIAERIGKLISAASYGLTGDAGFLLTGKEVKEVIIPGTLTECYNIGKLIRETREAGKDPIAEITKKLGGWIISRGKVVKKEWEDRVGYYWGTHTIAGEGEFKGDTIKIWFKNENHICWKNEEVLVTSPDIITVVDVVTGEPLANPKISEGDNVAVIGLKARPMFRSEKGIGILGPKAFGFDYDYVPIEKLVK</sequence>
<dbReference type="Gene3D" id="3.40.1610.10">
    <property type="entry name" value="CV3147-like domain"/>
    <property type="match status" value="1"/>
</dbReference>
<dbReference type="SUPFAM" id="SSF160991">
    <property type="entry name" value="CV3147-like"/>
    <property type="match status" value="1"/>
</dbReference>
<reference evidence="3" key="1">
    <citation type="journal article" date="2014" name="Front. Microbiol.">
        <title>High frequency of phylogenetically diverse reductive dehalogenase-homologous genes in deep subseafloor sedimentary metagenomes.</title>
        <authorList>
            <person name="Kawai M."/>
            <person name="Futagami T."/>
            <person name="Toyoda A."/>
            <person name="Takaki Y."/>
            <person name="Nishi S."/>
            <person name="Hori S."/>
            <person name="Arai W."/>
            <person name="Tsubouchi T."/>
            <person name="Morono Y."/>
            <person name="Uchiyama I."/>
            <person name="Ito T."/>
            <person name="Fujiyama A."/>
            <person name="Inagaki F."/>
            <person name="Takami H."/>
        </authorList>
    </citation>
    <scope>NUCLEOTIDE SEQUENCE</scope>
    <source>
        <strain evidence="3">Expedition CK06-06</strain>
    </source>
</reference>
<evidence type="ECO:0000313" key="3">
    <source>
        <dbReference type="EMBL" id="GAI16929.1"/>
    </source>
</evidence>
<feature type="non-terminal residue" evidence="3">
    <location>
        <position position="1"/>
    </location>
</feature>
<feature type="domain" description="S-Me-THD N-terminal" evidence="1">
    <location>
        <begin position="1"/>
        <end position="123"/>
    </location>
</feature>
<dbReference type="Pfam" id="PF20906">
    <property type="entry name" value="S-Me-THD_C"/>
    <property type="match status" value="1"/>
</dbReference>
<evidence type="ECO:0000259" key="1">
    <source>
        <dbReference type="Pfam" id="PF06032"/>
    </source>
</evidence>
<organism evidence="3">
    <name type="scientific">marine sediment metagenome</name>
    <dbReference type="NCBI Taxonomy" id="412755"/>
    <lineage>
        <taxon>unclassified sequences</taxon>
        <taxon>metagenomes</taxon>
        <taxon>ecological metagenomes</taxon>
    </lineage>
</organism>
<accession>X1NE30</accession>
<name>X1NE30_9ZZZZ</name>
<dbReference type="AlphaFoldDB" id="X1NE30"/>
<dbReference type="InterPro" id="IPR010318">
    <property type="entry name" value="S-Me-THD_N"/>
</dbReference>
<gene>
    <name evidence="3" type="ORF">S06H3_13902</name>
</gene>
<evidence type="ECO:0008006" key="4">
    <source>
        <dbReference type="Google" id="ProtNLM"/>
    </source>
</evidence>
<evidence type="ECO:0000259" key="2">
    <source>
        <dbReference type="Pfam" id="PF20906"/>
    </source>
</evidence>
<feature type="domain" description="S-Me-THD-like C-terminal" evidence="2">
    <location>
        <begin position="131"/>
        <end position="315"/>
    </location>
</feature>
<dbReference type="InterPro" id="IPR027479">
    <property type="entry name" value="S-Me-THD_N_sf"/>
</dbReference>
<dbReference type="Gene3D" id="2.40.390.10">
    <property type="entry name" value="CV3147-like"/>
    <property type="match status" value="1"/>
</dbReference>
<dbReference type="EMBL" id="BARV01006788">
    <property type="protein sequence ID" value="GAI16929.1"/>
    <property type="molecule type" value="Genomic_DNA"/>
</dbReference>
<comment type="caution">
    <text evidence="3">The sequence shown here is derived from an EMBL/GenBank/DDBJ whole genome shotgun (WGS) entry which is preliminary data.</text>
</comment>
<dbReference type="InterPro" id="IPR048350">
    <property type="entry name" value="S-Me-THD-like_C"/>
</dbReference>
<protein>
    <recommendedName>
        <fullName evidence="4">DUF917 domain-containing protein</fullName>
    </recommendedName>
</protein>
<dbReference type="InterPro" id="IPR024071">
    <property type="entry name" value="S-Me-THD_C_sf"/>
</dbReference>
<dbReference type="Pfam" id="PF06032">
    <property type="entry name" value="S-Me-THD_N"/>
    <property type="match status" value="1"/>
</dbReference>